<keyword evidence="2" id="KW-1277">Toxin-antitoxin system</keyword>
<name>A0A103E850_9BURK</name>
<dbReference type="GO" id="GO:0004518">
    <property type="term" value="F:nuclease activity"/>
    <property type="evidence" value="ECO:0007669"/>
    <property type="project" value="UniProtKB-KW"/>
</dbReference>
<dbReference type="PANTHER" id="PTHR33653">
    <property type="entry name" value="RIBONUCLEASE VAPC2"/>
    <property type="match status" value="1"/>
</dbReference>
<dbReference type="PANTHER" id="PTHR33653:SF1">
    <property type="entry name" value="RIBONUCLEASE VAPC2"/>
    <property type="match status" value="1"/>
</dbReference>
<organism evidence="9 10">
    <name type="scientific">Burkholderia singularis</name>
    <dbReference type="NCBI Taxonomy" id="1503053"/>
    <lineage>
        <taxon>Bacteria</taxon>
        <taxon>Pseudomonadati</taxon>
        <taxon>Pseudomonadota</taxon>
        <taxon>Betaproteobacteria</taxon>
        <taxon>Burkholderiales</taxon>
        <taxon>Burkholderiaceae</taxon>
        <taxon>Burkholderia</taxon>
        <taxon>pseudomallei group</taxon>
    </lineage>
</organism>
<evidence type="ECO:0000256" key="1">
    <source>
        <dbReference type="ARBA" id="ARBA00001946"/>
    </source>
</evidence>
<feature type="domain" description="PIN" evidence="8">
    <location>
        <begin position="4"/>
        <end position="125"/>
    </location>
</feature>
<dbReference type="RefSeq" id="WP_059512485.1">
    <property type="nucleotide sequence ID" value="NZ_LOWA01000007.1"/>
</dbReference>
<dbReference type="InterPro" id="IPR029060">
    <property type="entry name" value="PIN-like_dom_sf"/>
</dbReference>
<keyword evidence="4" id="KW-0479">Metal-binding</keyword>
<dbReference type="Proteomes" id="UP000062788">
    <property type="component" value="Unassembled WGS sequence"/>
</dbReference>
<dbReference type="GO" id="GO:0016787">
    <property type="term" value="F:hydrolase activity"/>
    <property type="evidence" value="ECO:0007669"/>
    <property type="project" value="UniProtKB-KW"/>
</dbReference>
<comment type="cofactor">
    <cofactor evidence="1">
        <name>Mg(2+)</name>
        <dbReference type="ChEBI" id="CHEBI:18420"/>
    </cofactor>
</comment>
<protein>
    <submittedName>
        <fullName evidence="9">Transcriptional regulator</fullName>
    </submittedName>
</protein>
<evidence type="ECO:0000256" key="5">
    <source>
        <dbReference type="ARBA" id="ARBA00022801"/>
    </source>
</evidence>
<reference evidence="9 10" key="1">
    <citation type="submission" date="2015-11" db="EMBL/GenBank/DDBJ databases">
        <title>Expanding the genomic diversity of Burkholderia species for the development of highly accurate diagnostics.</title>
        <authorList>
            <person name="Sahl J."/>
            <person name="Keim P."/>
            <person name="Wagner D."/>
        </authorList>
    </citation>
    <scope>NUCLEOTIDE SEQUENCE [LARGE SCALE GENOMIC DNA]</scope>
    <source>
        <strain evidence="9 10">TSV85</strain>
    </source>
</reference>
<evidence type="ECO:0000256" key="3">
    <source>
        <dbReference type="ARBA" id="ARBA00022722"/>
    </source>
</evidence>
<dbReference type="CDD" id="cd18748">
    <property type="entry name" value="PIN_VapC4-5_FitB-like"/>
    <property type="match status" value="1"/>
</dbReference>
<dbReference type="Pfam" id="PF01850">
    <property type="entry name" value="PIN"/>
    <property type="match status" value="1"/>
</dbReference>
<evidence type="ECO:0000313" key="10">
    <source>
        <dbReference type="Proteomes" id="UP000062788"/>
    </source>
</evidence>
<dbReference type="EMBL" id="LOWA01000007">
    <property type="protein sequence ID" value="KVE30155.1"/>
    <property type="molecule type" value="Genomic_DNA"/>
</dbReference>
<dbReference type="OrthoDB" id="9796690at2"/>
<evidence type="ECO:0000256" key="7">
    <source>
        <dbReference type="ARBA" id="ARBA00038093"/>
    </source>
</evidence>
<evidence type="ECO:0000259" key="8">
    <source>
        <dbReference type="Pfam" id="PF01850"/>
    </source>
</evidence>
<evidence type="ECO:0000256" key="2">
    <source>
        <dbReference type="ARBA" id="ARBA00022649"/>
    </source>
</evidence>
<evidence type="ECO:0000313" key="9">
    <source>
        <dbReference type="EMBL" id="KVE30155.1"/>
    </source>
</evidence>
<proteinExistence type="inferred from homology"/>
<dbReference type="GO" id="GO:0046872">
    <property type="term" value="F:metal ion binding"/>
    <property type="evidence" value="ECO:0007669"/>
    <property type="project" value="UniProtKB-KW"/>
</dbReference>
<dbReference type="InterPro" id="IPR050556">
    <property type="entry name" value="Type_II_TA_system_RNase"/>
</dbReference>
<dbReference type="SUPFAM" id="SSF88723">
    <property type="entry name" value="PIN domain-like"/>
    <property type="match status" value="1"/>
</dbReference>
<evidence type="ECO:0000256" key="6">
    <source>
        <dbReference type="ARBA" id="ARBA00022842"/>
    </source>
</evidence>
<keyword evidence="6" id="KW-0460">Magnesium</keyword>
<keyword evidence="10" id="KW-1185">Reference proteome</keyword>
<accession>A0A103E850</accession>
<dbReference type="Gene3D" id="3.40.50.1010">
    <property type="entry name" value="5'-nuclease"/>
    <property type="match status" value="1"/>
</dbReference>
<sequence length="136" mass="14736">MTLYLLDTNILSNVIRDPRGACAARIGQMPSEQVCTSIVVAAELRFGVWKCGSSTLAERVEQLLTSLTVLPLQPDVDRCYGRLRADLAKQGQLIGANDMLIAAHALAVDAVLVTDNTAEFTRVAGLPVENWLRPTT</sequence>
<gene>
    <name evidence="9" type="ORF">WS67_03390</name>
</gene>
<keyword evidence="5" id="KW-0378">Hydrolase</keyword>
<dbReference type="InterPro" id="IPR002716">
    <property type="entry name" value="PIN_dom"/>
</dbReference>
<comment type="caution">
    <text evidence="9">The sequence shown here is derived from an EMBL/GenBank/DDBJ whole genome shotgun (WGS) entry which is preliminary data.</text>
</comment>
<dbReference type="AlphaFoldDB" id="A0A103E850"/>
<evidence type="ECO:0000256" key="4">
    <source>
        <dbReference type="ARBA" id="ARBA00022723"/>
    </source>
</evidence>
<comment type="similarity">
    <text evidence="7">Belongs to the PINc/VapC protein family.</text>
</comment>
<keyword evidence="3" id="KW-0540">Nuclease</keyword>